<accession>A0ABX7F655</accession>
<evidence type="ECO:0000313" key="3">
    <source>
        <dbReference type="Proteomes" id="UP000596387"/>
    </source>
</evidence>
<organism evidence="2 3">
    <name type="scientific">Ponticoccus alexandrii</name>
    <dbReference type="NCBI Taxonomy" id="1943633"/>
    <lineage>
        <taxon>Bacteria</taxon>
        <taxon>Pseudomonadati</taxon>
        <taxon>Pseudomonadota</taxon>
        <taxon>Alphaproteobacteria</taxon>
        <taxon>Rhodobacterales</taxon>
        <taxon>Roseobacteraceae</taxon>
        <taxon>Ponticoccus</taxon>
    </lineage>
</organism>
<reference evidence="2 3" key="1">
    <citation type="submission" date="2019-12" db="EMBL/GenBank/DDBJ databases">
        <title>Complete Genome Sequence of a Quorum-Sensing Bacterium,Rhodobacteraceae bacterium C31, Isolated from a marine microalgae symbiotic bacteria.</title>
        <authorList>
            <person name="Zhang Y."/>
        </authorList>
    </citation>
    <scope>NUCLEOTIDE SEQUENCE [LARGE SCALE GENOMIC DNA]</scope>
    <source>
        <strain evidence="2 3">C31</strain>
    </source>
</reference>
<gene>
    <name evidence="2" type="ORF">GQA70_05055</name>
</gene>
<sequence length="114" mass="11844">MKTLLTAALISAAATGALADSIELDTPMAGASLHDGIVDMAVYWTQDGTAQKVVATYAPKNAQADTGRLLMHLEDGDKVTFGLPGHAGVVYSFSRQGDTLRVDTAPTAVQLALN</sequence>
<evidence type="ECO:0000256" key="1">
    <source>
        <dbReference type="SAM" id="SignalP"/>
    </source>
</evidence>
<feature type="chain" id="PRO_5045108366" evidence="1">
    <location>
        <begin position="20"/>
        <end position="114"/>
    </location>
</feature>
<feature type="signal peptide" evidence="1">
    <location>
        <begin position="1"/>
        <end position="19"/>
    </location>
</feature>
<protein>
    <submittedName>
        <fullName evidence="2">Uncharacterized protein</fullName>
    </submittedName>
</protein>
<dbReference type="RefSeq" id="WP_023852154.1">
    <property type="nucleotide sequence ID" value="NZ_CP047166.1"/>
</dbReference>
<keyword evidence="1" id="KW-0732">Signal</keyword>
<proteinExistence type="predicted"/>
<dbReference type="Proteomes" id="UP000596387">
    <property type="component" value="Chromosome"/>
</dbReference>
<evidence type="ECO:0000313" key="2">
    <source>
        <dbReference type="EMBL" id="QRF65740.1"/>
    </source>
</evidence>
<name>A0ABX7F655_9RHOB</name>
<dbReference type="EMBL" id="CP047166">
    <property type="protein sequence ID" value="QRF65740.1"/>
    <property type="molecule type" value="Genomic_DNA"/>
</dbReference>
<keyword evidence="3" id="KW-1185">Reference proteome</keyword>